<evidence type="ECO:0008006" key="5">
    <source>
        <dbReference type="Google" id="ProtNLM"/>
    </source>
</evidence>
<dbReference type="AlphaFoldDB" id="A0A7Y2NZE0"/>
<organism evidence="3 4">
    <name type="scientific">Telluria aromaticivorans</name>
    <dbReference type="NCBI Taxonomy" id="2725995"/>
    <lineage>
        <taxon>Bacteria</taxon>
        <taxon>Pseudomonadati</taxon>
        <taxon>Pseudomonadota</taxon>
        <taxon>Betaproteobacteria</taxon>
        <taxon>Burkholderiales</taxon>
        <taxon>Oxalobacteraceae</taxon>
        <taxon>Telluria group</taxon>
        <taxon>Telluria</taxon>
    </lineage>
</organism>
<evidence type="ECO:0000313" key="3">
    <source>
        <dbReference type="EMBL" id="NNG23787.1"/>
    </source>
</evidence>
<keyword evidence="4" id="KW-1185">Reference proteome</keyword>
<reference evidence="3 4" key="1">
    <citation type="submission" date="2020-04" db="EMBL/GenBank/DDBJ databases">
        <title>Massilia sp. nov., a cold adapted bacteria isolated from Arctic soil.</title>
        <authorList>
            <person name="Son J."/>
            <person name="Ka J.-O."/>
        </authorList>
    </citation>
    <scope>NUCLEOTIDE SEQUENCE [LARGE SCALE GENOMIC DNA]</scope>
    <source>
        <strain evidence="3 4">ML15P13</strain>
    </source>
</reference>
<dbReference type="Proteomes" id="UP000533905">
    <property type="component" value="Unassembled WGS sequence"/>
</dbReference>
<keyword evidence="2" id="KW-0732">Signal</keyword>
<feature type="region of interest" description="Disordered" evidence="1">
    <location>
        <begin position="27"/>
        <end position="50"/>
    </location>
</feature>
<proteinExistence type="predicted"/>
<evidence type="ECO:0000256" key="1">
    <source>
        <dbReference type="SAM" id="MobiDB-lite"/>
    </source>
</evidence>
<name>A0A7Y2NZE0_9BURK</name>
<feature type="compositionally biased region" description="Low complexity" evidence="1">
    <location>
        <begin position="33"/>
        <end position="47"/>
    </location>
</feature>
<evidence type="ECO:0000256" key="2">
    <source>
        <dbReference type="SAM" id="SignalP"/>
    </source>
</evidence>
<dbReference type="EMBL" id="JABAIV010000003">
    <property type="protein sequence ID" value="NNG23787.1"/>
    <property type="molecule type" value="Genomic_DNA"/>
</dbReference>
<comment type="caution">
    <text evidence="3">The sequence shown here is derived from an EMBL/GenBank/DDBJ whole genome shotgun (WGS) entry which is preliminary data.</text>
</comment>
<protein>
    <recommendedName>
        <fullName evidence="5">DUF4189 domain-containing protein</fullName>
    </recommendedName>
</protein>
<accession>A0A7Y2NZE0</accession>
<sequence length="150" mass="15092">MPGEDGAMHKLLLLLMLGCTACTSQAQDPGRKTAVPSPSTAAAPSTPLAEGQDSLARLRAAIGSAACTESGQCRSLPVGARACGGPEAYLAFSTAGGKEAALRVLAEQHQKERQAANARSGMMSTCQFMPDPGAVCTAGTCQLGTANPAS</sequence>
<feature type="signal peptide" evidence="2">
    <location>
        <begin position="1"/>
        <end position="26"/>
    </location>
</feature>
<evidence type="ECO:0000313" key="4">
    <source>
        <dbReference type="Proteomes" id="UP000533905"/>
    </source>
</evidence>
<feature type="chain" id="PRO_5031084091" description="DUF4189 domain-containing protein" evidence="2">
    <location>
        <begin position="27"/>
        <end position="150"/>
    </location>
</feature>
<gene>
    <name evidence="3" type="ORF">HGB41_12360</name>
</gene>